<organism evidence="3 4">
    <name type="scientific">Azospirillum cavernae</name>
    <dbReference type="NCBI Taxonomy" id="2320860"/>
    <lineage>
        <taxon>Bacteria</taxon>
        <taxon>Pseudomonadati</taxon>
        <taxon>Pseudomonadota</taxon>
        <taxon>Alphaproteobacteria</taxon>
        <taxon>Rhodospirillales</taxon>
        <taxon>Azospirillaceae</taxon>
        <taxon>Azospirillum</taxon>
    </lineage>
</organism>
<dbReference type="InterPro" id="IPR053844">
    <property type="entry name" value="AH_C"/>
</dbReference>
<dbReference type="InterPro" id="IPR014085">
    <property type="entry name" value="Allophanate_hydrolase"/>
</dbReference>
<dbReference type="OrthoDB" id="7245165at2"/>
<dbReference type="InterPro" id="IPR000120">
    <property type="entry name" value="Amidase"/>
</dbReference>
<dbReference type="RefSeq" id="WP_119830941.1">
    <property type="nucleotide sequence ID" value="NZ_QYUL01000002.1"/>
</dbReference>
<name>A0A418VUL6_9PROT</name>
<evidence type="ECO:0000259" key="1">
    <source>
        <dbReference type="Pfam" id="PF01425"/>
    </source>
</evidence>
<gene>
    <name evidence="3" type="primary">atzF</name>
    <name evidence="3" type="ORF">D3877_11445</name>
</gene>
<accession>A0A418VUL6</accession>
<dbReference type="InterPro" id="IPR036928">
    <property type="entry name" value="AS_sf"/>
</dbReference>
<dbReference type="EC" id="3.5.1.54" evidence="3"/>
<dbReference type="GO" id="GO:0004039">
    <property type="term" value="F:allophanate hydrolase activity"/>
    <property type="evidence" value="ECO:0007669"/>
    <property type="project" value="UniProtKB-EC"/>
</dbReference>
<sequence>MQPIFGDGAVGSLDFAALADGYRAGAFTPTAVAHAVLARIAAAGEDHVWISRVPADALLARAAELAALTAEERAALPLYGLPFAVKDNIDVAGLPTTAACPEFAYSPDRTATAVQRLLDAGAMLIGKTNLDQFATGLVGVRSPYGIPRNAIDPLCVPGGSSSGSAVAVAAGLVSFALGTDTAGSGRVPAAFNNIVGLKPTKGLVSAAGVVPACRSLDCVSIFALTVEDAMEALAVMAAPDPLDAYSRAAPPAPSALRAPFRFGVPQDSQLQFFGNAEAERLYRAALARLTALGGVAVTIDFAPFAETAALLYSGPWVAERTAAVGDFLAAHPNSGVPVTRRIIEGGHARDAVETFRAFHRLEELRRDIAPVWDSIDVLAVPTTGTIYTVEELLADPVALNTNLGGYTNFTNLLDLCGIAVPSGFQADGRSAGITLIAPAFRETAVAAVAAAAHRAAGVALGATGVTVPPPRAITYGADRLIPLLVLGAHLSGQPLNHQLTSVGGRLVATAQTAPRYRLYALPGQPARPGMLRVADGGLAIEGEIWELTPEAYGRFVAAIPAPLGVGAVELTDGRRVSGFLCEAEAITGAPDISHFGGWRAYRASL</sequence>
<evidence type="ECO:0000313" key="4">
    <source>
        <dbReference type="Proteomes" id="UP000283458"/>
    </source>
</evidence>
<feature type="domain" description="Amidase" evidence="1">
    <location>
        <begin position="33"/>
        <end position="445"/>
    </location>
</feature>
<dbReference type="SUPFAM" id="SSF75304">
    <property type="entry name" value="Amidase signature (AS) enzymes"/>
    <property type="match status" value="1"/>
</dbReference>
<comment type="caution">
    <text evidence="3">The sequence shown here is derived from an EMBL/GenBank/DDBJ whole genome shotgun (WGS) entry which is preliminary data.</text>
</comment>
<keyword evidence="3" id="KW-0378">Hydrolase</keyword>
<evidence type="ECO:0000313" key="3">
    <source>
        <dbReference type="EMBL" id="RJF80852.1"/>
    </source>
</evidence>
<dbReference type="Gene3D" id="3.10.490.10">
    <property type="entry name" value="Gamma-glutamyl cyclotransferase-like"/>
    <property type="match status" value="1"/>
</dbReference>
<dbReference type="EMBL" id="QYUL01000002">
    <property type="protein sequence ID" value="RJF80852.1"/>
    <property type="molecule type" value="Genomic_DNA"/>
</dbReference>
<dbReference type="Gene3D" id="3.90.1300.10">
    <property type="entry name" value="Amidase signature (AS) domain"/>
    <property type="match status" value="1"/>
</dbReference>
<dbReference type="NCBIfam" id="TIGR02713">
    <property type="entry name" value="allophanate_hyd"/>
    <property type="match status" value="1"/>
</dbReference>
<protein>
    <submittedName>
        <fullName evidence="3">Allophanate hydrolase</fullName>
        <ecNumber evidence="3">3.5.1.54</ecNumber>
    </submittedName>
</protein>
<reference evidence="3 4" key="1">
    <citation type="submission" date="2018-09" db="EMBL/GenBank/DDBJ databases">
        <authorList>
            <person name="Zhu H."/>
        </authorList>
    </citation>
    <scope>NUCLEOTIDE SEQUENCE [LARGE SCALE GENOMIC DNA]</scope>
    <source>
        <strain evidence="3 4">K2W22B-5</strain>
    </source>
</reference>
<dbReference type="PANTHER" id="PTHR11895:SF169">
    <property type="entry name" value="GLUTAMYL-TRNA(GLN) AMIDOTRANSFERASE"/>
    <property type="match status" value="1"/>
</dbReference>
<dbReference type="Proteomes" id="UP000283458">
    <property type="component" value="Unassembled WGS sequence"/>
</dbReference>
<dbReference type="AlphaFoldDB" id="A0A418VUL6"/>
<proteinExistence type="predicted"/>
<feature type="domain" description="Allophanate hydrolase C-terminal" evidence="2">
    <location>
        <begin position="482"/>
        <end position="602"/>
    </location>
</feature>
<dbReference type="Pfam" id="PF01425">
    <property type="entry name" value="Amidase"/>
    <property type="match status" value="1"/>
</dbReference>
<dbReference type="Gene3D" id="1.20.58.1700">
    <property type="match status" value="1"/>
</dbReference>
<dbReference type="PANTHER" id="PTHR11895">
    <property type="entry name" value="TRANSAMIDASE"/>
    <property type="match status" value="1"/>
</dbReference>
<evidence type="ECO:0000259" key="2">
    <source>
        <dbReference type="Pfam" id="PF21986"/>
    </source>
</evidence>
<dbReference type="Pfam" id="PF21986">
    <property type="entry name" value="AH_C"/>
    <property type="match status" value="1"/>
</dbReference>
<keyword evidence="4" id="KW-1185">Reference proteome</keyword>
<dbReference type="InterPro" id="IPR023631">
    <property type="entry name" value="Amidase_dom"/>
</dbReference>
<dbReference type="NCBIfam" id="NF006043">
    <property type="entry name" value="PRK08186.1"/>
    <property type="match status" value="1"/>
</dbReference>